<name>A0ABS9NL68_9NEIS</name>
<keyword evidence="3" id="KW-1185">Reference proteome</keyword>
<feature type="region of interest" description="Disordered" evidence="1">
    <location>
        <begin position="32"/>
        <end position="69"/>
    </location>
</feature>
<evidence type="ECO:0000256" key="1">
    <source>
        <dbReference type="SAM" id="MobiDB-lite"/>
    </source>
</evidence>
<comment type="caution">
    <text evidence="2">The sequence shown here is derived from an EMBL/GenBank/DDBJ whole genome shotgun (WGS) entry which is preliminary data.</text>
</comment>
<proteinExistence type="predicted"/>
<feature type="non-terminal residue" evidence="2">
    <location>
        <position position="69"/>
    </location>
</feature>
<evidence type="ECO:0000313" key="3">
    <source>
        <dbReference type="Proteomes" id="UP001298424"/>
    </source>
</evidence>
<protein>
    <submittedName>
        <fullName evidence="2">Uncharacterized protein</fullName>
    </submittedName>
</protein>
<accession>A0ABS9NL68</accession>
<gene>
    <name evidence="2" type="ORF">MB824_03450</name>
</gene>
<sequence>AICGLLGYMAAKMQDRPDAVQVAASAPVRAADSVAEQTGQADAGGTVETSHSKKSGRNCTKIGLPNPPY</sequence>
<feature type="non-terminal residue" evidence="2">
    <location>
        <position position="1"/>
    </location>
</feature>
<dbReference type="EMBL" id="JAKOOW010000013">
    <property type="protein sequence ID" value="MCG6503552.1"/>
    <property type="molecule type" value="Genomic_DNA"/>
</dbReference>
<dbReference type="Proteomes" id="UP001298424">
    <property type="component" value="Unassembled WGS sequence"/>
</dbReference>
<dbReference type="RefSeq" id="WP_238745999.1">
    <property type="nucleotide sequence ID" value="NZ_JAKOOW010000013.1"/>
</dbReference>
<reference evidence="2 3" key="1">
    <citation type="submission" date="2022-02" db="EMBL/GenBank/DDBJ databases">
        <title>Genome sequence data of Kingella unionensis sp. nov. strain CICC 24913 (CCUG 75125).</title>
        <authorList>
            <person name="Xiao M."/>
        </authorList>
    </citation>
    <scope>NUCLEOTIDE SEQUENCE [LARGE SCALE GENOMIC DNA]</scope>
    <source>
        <strain evidence="2 3">CICC 24913</strain>
    </source>
</reference>
<evidence type="ECO:0000313" key="2">
    <source>
        <dbReference type="EMBL" id="MCG6503552.1"/>
    </source>
</evidence>
<organism evidence="2 3">
    <name type="scientific">Kingella pumchi</name>
    <dbReference type="NCBI Taxonomy" id="2779506"/>
    <lineage>
        <taxon>Bacteria</taxon>
        <taxon>Pseudomonadati</taxon>
        <taxon>Pseudomonadota</taxon>
        <taxon>Betaproteobacteria</taxon>
        <taxon>Neisseriales</taxon>
        <taxon>Neisseriaceae</taxon>
        <taxon>Kingella</taxon>
    </lineage>
</organism>